<dbReference type="CDD" id="cd01949">
    <property type="entry name" value="GGDEF"/>
    <property type="match status" value="1"/>
</dbReference>
<protein>
    <recommendedName>
        <fullName evidence="1">diguanylate cyclase</fullName>
        <ecNumber evidence="1">2.7.7.65</ecNumber>
    </recommendedName>
</protein>
<accession>A0ABQ6X9Q0</accession>
<feature type="region of interest" description="Disordered" evidence="3">
    <location>
        <begin position="1"/>
        <end position="20"/>
    </location>
</feature>
<dbReference type="PROSITE" id="PS50887">
    <property type="entry name" value="GGDEF"/>
    <property type="match status" value="1"/>
</dbReference>
<reference evidence="5 6" key="1">
    <citation type="submission" date="2019-09" db="EMBL/GenBank/DDBJ databases">
        <title>The Halomonas whole genome shotgun (WGS).</title>
        <authorList>
            <person name="Xie Z."/>
        </authorList>
    </citation>
    <scope>NUCLEOTIDE SEQUENCE [LARGE SCALE GENOMIC DNA]</scope>
    <source>
        <strain evidence="5 6">NBT06E8</strain>
    </source>
</reference>
<dbReference type="PANTHER" id="PTHR45138">
    <property type="entry name" value="REGULATORY COMPONENTS OF SENSORY TRANSDUCTION SYSTEM"/>
    <property type="match status" value="1"/>
</dbReference>
<sequence>MVETSQDQEQGAPLSISEPSSQAVAMLGRWPDGGGIRVLDVSEEYVQFWGGDRYRWLGASPKIVHQAAANEQLLSQLDQALSAGELKVGYSLSGLDHEEEALLSKAPRPLIEWRITAMSMPGYASTVLVLVQRDITRRVEKEAELKRLATTDMLTGLMNRSRFDYLLKHELGRLSRYVRPFSLIMLDIDYFKTINDSQGHDVGDQVLRALATLLETNLRSADYCARWGGEEFIILAPETPREQAAKLAEKIRQRIASASFPGADRVTVSLGVAEAAAHDTPKSMMKRVDNALYHAKESGRDRVAC</sequence>
<dbReference type="Gene3D" id="3.30.450.20">
    <property type="entry name" value="PAS domain"/>
    <property type="match status" value="1"/>
</dbReference>
<comment type="caution">
    <text evidence="5">The sequence shown here is derived from an EMBL/GenBank/DDBJ whole genome shotgun (WGS) entry which is preliminary data.</text>
</comment>
<gene>
    <name evidence="5" type="ORF">F1978_07270</name>
</gene>
<dbReference type="SMART" id="SM00267">
    <property type="entry name" value="GGDEF"/>
    <property type="match status" value="1"/>
</dbReference>
<organism evidence="5 6">
    <name type="scientific">Vreelandella piezotolerans</name>
    <dbReference type="NCBI Taxonomy" id="2609667"/>
    <lineage>
        <taxon>Bacteria</taxon>
        <taxon>Pseudomonadati</taxon>
        <taxon>Pseudomonadota</taxon>
        <taxon>Gammaproteobacteria</taxon>
        <taxon>Oceanospirillales</taxon>
        <taxon>Halomonadaceae</taxon>
        <taxon>Vreelandella</taxon>
    </lineage>
</organism>
<dbReference type="InterPro" id="IPR043128">
    <property type="entry name" value="Rev_trsase/Diguanyl_cyclase"/>
</dbReference>
<dbReference type="InterPro" id="IPR050469">
    <property type="entry name" value="Diguanylate_Cyclase"/>
</dbReference>
<evidence type="ECO:0000313" key="5">
    <source>
        <dbReference type="EMBL" id="KAE8438743.1"/>
    </source>
</evidence>
<dbReference type="Pfam" id="PF00990">
    <property type="entry name" value="GGDEF"/>
    <property type="match status" value="1"/>
</dbReference>
<comment type="catalytic activity">
    <reaction evidence="2">
        <text>2 GTP = 3',3'-c-di-GMP + 2 diphosphate</text>
        <dbReference type="Rhea" id="RHEA:24898"/>
        <dbReference type="ChEBI" id="CHEBI:33019"/>
        <dbReference type="ChEBI" id="CHEBI:37565"/>
        <dbReference type="ChEBI" id="CHEBI:58805"/>
        <dbReference type="EC" id="2.7.7.65"/>
    </reaction>
</comment>
<feature type="domain" description="GGDEF" evidence="4">
    <location>
        <begin position="179"/>
        <end position="305"/>
    </location>
</feature>
<evidence type="ECO:0000256" key="2">
    <source>
        <dbReference type="ARBA" id="ARBA00034247"/>
    </source>
</evidence>
<dbReference type="PANTHER" id="PTHR45138:SF9">
    <property type="entry name" value="DIGUANYLATE CYCLASE DGCM-RELATED"/>
    <property type="match status" value="1"/>
</dbReference>
<dbReference type="EC" id="2.7.7.65" evidence="1"/>
<evidence type="ECO:0000259" key="4">
    <source>
        <dbReference type="PROSITE" id="PS50887"/>
    </source>
</evidence>
<dbReference type="Proteomes" id="UP000466130">
    <property type="component" value="Unassembled WGS sequence"/>
</dbReference>
<dbReference type="EMBL" id="VWRT01000005">
    <property type="protein sequence ID" value="KAE8438743.1"/>
    <property type="molecule type" value="Genomic_DNA"/>
</dbReference>
<proteinExistence type="predicted"/>
<dbReference type="Gene3D" id="3.30.70.270">
    <property type="match status" value="1"/>
</dbReference>
<evidence type="ECO:0000256" key="3">
    <source>
        <dbReference type="SAM" id="MobiDB-lite"/>
    </source>
</evidence>
<dbReference type="InterPro" id="IPR000160">
    <property type="entry name" value="GGDEF_dom"/>
</dbReference>
<dbReference type="NCBIfam" id="TIGR00254">
    <property type="entry name" value="GGDEF"/>
    <property type="match status" value="1"/>
</dbReference>
<name>A0ABQ6X9Q0_9GAMM</name>
<evidence type="ECO:0000313" key="6">
    <source>
        <dbReference type="Proteomes" id="UP000466130"/>
    </source>
</evidence>
<evidence type="ECO:0000256" key="1">
    <source>
        <dbReference type="ARBA" id="ARBA00012528"/>
    </source>
</evidence>
<dbReference type="SUPFAM" id="SSF55073">
    <property type="entry name" value="Nucleotide cyclase"/>
    <property type="match status" value="1"/>
</dbReference>
<keyword evidence="6" id="KW-1185">Reference proteome</keyword>
<dbReference type="InterPro" id="IPR029787">
    <property type="entry name" value="Nucleotide_cyclase"/>
</dbReference>
<dbReference type="RefSeq" id="WP_139525869.1">
    <property type="nucleotide sequence ID" value="NZ_CP048602.1"/>
</dbReference>